<evidence type="ECO:0000313" key="4">
    <source>
        <dbReference type="EMBL" id="KAF9754301.1"/>
    </source>
</evidence>
<feature type="domain" description="Alpha/beta hydrolase fold-3" evidence="2">
    <location>
        <begin position="128"/>
        <end position="361"/>
    </location>
</feature>
<dbReference type="PANTHER" id="PTHR48081:SF31">
    <property type="entry name" value="STERYL ACETYL HYDROLASE MUG81-RELATED"/>
    <property type="match status" value="1"/>
</dbReference>
<dbReference type="GO" id="GO:0016787">
    <property type="term" value="F:hydrolase activity"/>
    <property type="evidence" value="ECO:0007669"/>
    <property type="project" value="UniProtKB-KW"/>
</dbReference>
<proteinExistence type="predicted"/>
<reference evidence="3" key="1">
    <citation type="submission" date="2015-01" db="EMBL/GenBank/DDBJ databases">
        <authorList>
            <person name="Durling Mikael"/>
        </authorList>
    </citation>
    <scope>NUCLEOTIDE SEQUENCE</scope>
</reference>
<dbReference type="EMBL" id="JADCTT010000004">
    <property type="protein sequence ID" value="KAF9754301.1"/>
    <property type="molecule type" value="Genomic_DNA"/>
</dbReference>
<gene>
    <name evidence="3" type="ORF">BN869_000011686_1</name>
    <name evidence="4" type="ORF">IM811_013059</name>
</gene>
<reference evidence="4" key="2">
    <citation type="submission" date="2020-10" db="EMBL/GenBank/DDBJ databases">
        <title>High-Quality Genome Resource of Clonostachys rosea strain S41 by Oxford Nanopore Long-Read Sequencing.</title>
        <authorList>
            <person name="Wang H."/>
        </authorList>
    </citation>
    <scope>NUCLEOTIDE SEQUENCE</scope>
    <source>
        <strain evidence="4">S41</strain>
    </source>
</reference>
<keyword evidence="1" id="KW-0378">Hydrolase</keyword>
<dbReference type="InterPro" id="IPR050300">
    <property type="entry name" value="GDXG_lipolytic_enzyme"/>
</dbReference>
<dbReference type="Gene3D" id="3.40.50.1820">
    <property type="entry name" value="alpha/beta hydrolase"/>
    <property type="match status" value="1"/>
</dbReference>
<organism evidence="3">
    <name type="scientific">Bionectria ochroleuca</name>
    <name type="common">Gliocladium roseum</name>
    <dbReference type="NCBI Taxonomy" id="29856"/>
    <lineage>
        <taxon>Eukaryota</taxon>
        <taxon>Fungi</taxon>
        <taxon>Dikarya</taxon>
        <taxon>Ascomycota</taxon>
        <taxon>Pezizomycotina</taxon>
        <taxon>Sordariomycetes</taxon>
        <taxon>Hypocreomycetidae</taxon>
        <taxon>Hypocreales</taxon>
        <taxon>Bionectriaceae</taxon>
        <taxon>Clonostachys</taxon>
    </lineage>
</organism>
<dbReference type="InterPro" id="IPR029058">
    <property type="entry name" value="AB_hydrolase_fold"/>
</dbReference>
<dbReference type="SUPFAM" id="SSF53474">
    <property type="entry name" value="alpha/beta-Hydrolases"/>
    <property type="match status" value="1"/>
</dbReference>
<accession>A0A0B7KDK5</accession>
<protein>
    <recommendedName>
        <fullName evidence="2">Alpha/beta hydrolase fold-3 domain-containing protein</fullName>
    </recommendedName>
</protein>
<dbReference type="Proteomes" id="UP000616885">
    <property type="component" value="Unassembled WGS sequence"/>
</dbReference>
<evidence type="ECO:0000256" key="1">
    <source>
        <dbReference type="ARBA" id="ARBA00022801"/>
    </source>
</evidence>
<evidence type="ECO:0000259" key="2">
    <source>
        <dbReference type="Pfam" id="PF07859"/>
    </source>
</evidence>
<dbReference type="AlphaFoldDB" id="A0A0B7KDK5"/>
<dbReference type="InterPro" id="IPR013094">
    <property type="entry name" value="AB_hydrolase_3"/>
</dbReference>
<sequence>MPPTVPSLSLLENLDLVLRLLVVAPVYGLAKFTVGIPKALRRGIPLSLLGISTVCLTFLACLSPRQIQTVAPNSQRAYASWIKSKLKAQRKPGASPQIRRLKHDIEELEGTGGSIMWVGDRATASKFVLFFHGGGYVMCASDGHLEWCWNAYIRGGPGEKHNVAVGVMEYTLVPVATYPQQLRQCCAALKTLLERGIRPSDIMIGGDSAGGSLTVQMLRHIVDPHPCVEPFGNWPNDEALAAAFIVSAPFSGGTDTVSYRENTLDMLSGPLINMLTANFLIPENVTPPLTMEEIRGLAFPLESDLSWLGSIHKAVRAIYLTAGDEEVFRDHICEFVEALQARSKSVDVKFDLFSKHIHDSHLIEGFFGTGPAITAMTAWAKDIF</sequence>
<dbReference type="PANTHER" id="PTHR48081">
    <property type="entry name" value="AB HYDROLASE SUPERFAMILY PROTEIN C4A8.06C"/>
    <property type="match status" value="1"/>
</dbReference>
<dbReference type="Pfam" id="PF07859">
    <property type="entry name" value="Abhydrolase_3"/>
    <property type="match status" value="1"/>
</dbReference>
<evidence type="ECO:0000313" key="3">
    <source>
        <dbReference type="EMBL" id="CEO55628.1"/>
    </source>
</evidence>
<name>A0A0B7KDK5_BIOOC</name>
<dbReference type="EMBL" id="CDPU01000054">
    <property type="protein sequence ID" value="CEO55628.1"/>
    <property type="molecule type" value="Genomic_DNA"/>
</dbReference>